<dbReference type="InterPro" id="IPR002197">
    <property type="entry name" value="HTH_Fis"/>
</dbReference>
<dbReference type="InterPro" id="IPR010524">
    <property type="entry name" value="Sig_transdc_resp-reg_PrpR_N"/>
</dbReference>
<dbReference type="Pfam" id="PF02954">
    <property type="entry name" value="HTH_8"/>
    <property type="match status" value="1"/>
</dbReference>
<evidence type="ECO:0000259" key="6">
    <source>
        <dbReference type="PROSITE" id="PS50045"/>
    </source>
</evidence>
<dbReference type="InterPro" id="IPR003593">
    <property type="entry name" value="AAA+_ATPase"/>
</dbReference>
<dbReference type="SUPFAM" id="SSF55785">
    <property type="entry name" value="PYP-like sensor domain (PAS domain)"/>
    <property type="match status" value="1"/>
</dbReference>
<evidence type="ECO:0000256" key="2">
    <source>
        <dbReference type="ARBA" id="ARBA00022840"/>
    </source>
</evidence>
<dbReference type="Proteomes" id="UP000295063">
    <property type="component" value="Unassembled WGS sequence"/>
</dbReference>
<keyword evidence="2" id="KW-0067">ATP-binding</keyword>
<dbReference type="GO" id="GO:0043565">
    <property type="term" value="F:sequence-specific DNA binding"/>
    <property type="evidence" value="ECO:0007669"/>
    <property type="project" value="InterPro"/>
</dbReference>
<dbReference type="PROSITE" id="PS00688">
    <property type="entry name" value="SIGMA54_INTERACT_3"/>
    <property type="match status" value="1"/>
</dbReference>
<dbReference type="PANTHER" id="PTHR32071">
    <property type="entry name" value="TRANSCRIPTIONAL REGULATORY PROTEIN"/>
    <property type="match status" value="1"/>
</dbReference>
<comment type="caution">
    <text evidence="7">The sequence shown here is derived from an EMBL/GenBank/DDBJ whole genome shotgun (WGS) entry which is preliminary data.</text>
</comment>
<dbReference type="InterPro" id="IPR002078">
    <property type="entry name" value="Sigma_54_int"/>
</dbReference>
<accession>A0A4R1PU83</accession>
<dbReference type="Pfam" id="PF06506">
    <property type="entry name" value="PrpR_N"/>
    <property type="match status" value="1"/>
</dbReference>
<keyword evidence="1" id="KW-0547">Nucleotide-binding</keyword>
<dbReference type="PANTHER" id="PTHR32071:SF57">
    <property type="entry name" value="C4-DICARBOXYLATE TRANSPORT TRANSCRIPTIONAL REGULATORY PROTEIN DCTD"/>
    <property type="match status" value="1"/>
</dbReference>
<dbReference type="InterPro" id="IPR035965">
    <property type="entry name" value="PAS-like_dom_sf"/>
</dbReference>
<gene>
    <name evidence="7" type="ORF">EV210_112131</name>
</gene>
<dbReference type="SUPFAM" id="SSF46689">
    <property type="entry name" value="Homeodomain-like"/>
    <property type="match status" value="1"/>
</dbReference>
<dbReference type="InterPro" id="IPR009057">
    <property type="entry name" value="Homeodomain-like_sf"/>
</dbReference>
<dbReference type="GO" id="GO:0006355">
    <property type="term" value="P:regulation of DNA-templated transcription"/>
    <property type="evidence" value="ECO:0007669"/>
    <property type="project" value="InterPro"/>
</dbReference>
<dbReference type="RefSeq" id="WP_132082566.1">
    <property type="nucleotide sequence ID" value="NZ_SLUI01000012.1"/>
</dbReference>
<dbReference type="InterPro" id="IPR058031">
    <property type="entry name" value="AAA_lid_NorR"/>
</dbReference>
<dbReference type="PROSITE" id="PS00676">
    <property type="entry name" value="SIGMA54_INTERACT_2"/>
    <property type="match status" value="1"/>
</dbReference>
<dbReference type="InterPro" id="IPR025943">
    <property type="entry name" value="Sigma_54_int_dom_ATP-bd_2"/>
</dbReference>
<dbReference type="SUPFAM" id="SSF159800">
    <property type="entry name" value="PrpR receptor domain-like"/>
    <property type="match status" value="1"/>
</dbReference>
<evidence type="ECO:0000313" key="8">
    <source>
        <dbReference type="Proteomes" id="UP000295063"/>
    </source>
</evidence>
<dbReference type="FunFam" id="3.40.50.300:FF:000006">
    <property type="entry name" value="DNA-binding transcriptional regulator NtrC"/>
    <property type="match status" value="1"/>
</dbReference>
<dbReference type="SMART" id="SM00382">
    <property type="entry name" value="AAA"/>
    <property type="match status" value="1"/>
</dbReference>
<dbReference type="PRINTS" id="PR01590">
    <property type="entry name" value="HTHFIS"/>
</dbReference>
<dbReference type="GO" id="GO:0000156">
    <property type="term" value="F:phosphorelay response regulator activity"/>
    <property type="evidence" value="ECO:0007669"/>
    <property type="project" value="InterPro"/>
</dbReference>
<dbReference type="Gene3D" id="3.40.50.10660">
    <property type="entry name" value="PrpR receptor domain-like"/>
    <property type="match status" value="1"/>
</dbReference>
<keyword evidence="3" id="KW-0805">Transcription regulation</keyword>
<dbReference type="Pfam" id="PF25601">
    <property type="entry name" value="AAA_lid_14"/>
    <property type="match status" value="1"/>
</dbReference>
<dbReference type="SUPFAM" id="SSF52540">
    <property type="entry name" value="P-loop containing nucleoside triphosphate hydrolases"/>
    <property type="match status" value="1"/>
</dbReference>
<dbReference type="InterPro" id="IPR027417">
    <property type="entry name" value="P-loop_NTPase"/>
</dbReference>
<reference evidence="7 8" key="1">
    <citation type="submission" date="2019-03" db="EMBL/GenBank/DDBJ databases">
        <title>Genomic Encyclopedia of Type Strains, Phase IV (KMG-IV): sequencing the most valuable type-strain genomes for metagenomic binning, comparative biology and taxonomic classification.</title>
        <authorList>
            <person name="Goeker M."/>
        </authorList>
    </citation>
    <scope>NUCLEOTIDE SEQUENCE [LARGE SCALE GENOMIC DNA]</scope>
    <source>
        <strain evidence="7 8">DSM 15969</strain>
    </source>
</reference>
<sequence>MALISFLAPDNSLLEKAKAALINNHDDIPVFKGLLSEGVVVASSLLDQGTEIIITRGGTASAIRNAGIPVTVVEVPITGFDIMRCVEQARDHGKVIGVVTFPSMIVGIECLSSILDVELRLYPIKDESEADHQVRTAIQDGVHVVIGGSITVKSANTLNCPSQLIESGTEGILQAAKEAKRIVYARALEKEKTGLFQAVLDYAYEGIISVDNKEFITVFNPIAERISNITSSEAIGKQISQICPNMELSKVLYSGEDDLGQILSINGIDVLCNKIAIKVNDSVVGAVITFQDVKYIQKMEEKVRSNIYASGHVADLTFDDIVGNSDSIKQTIAVAKDYSLTNSSILVIGETGCGKEVFSQAVHNYSRRHQGPFVAINCAALPTHILESELFGYVGGAFTGANQKGRPGLIELAHGGTLFLDEIAEMDYITQGKLLRVLQERKVMRLGSDRVIPVDIRIIAATNKNLKDLVNENKFRADLYYRLNVLQLKIPSLRERKEDIPALAHLFLTNPEDTFRRRLKFSPAALTALTQYDWPGNIRELKNIIERITAIHKQELIDASSIHLHLDDTKLPYKSPKHKPSEIDEINEALSLAKGKYVEAARILGIDRTTLWRKIKRLGIK</sequence>
<organism evidence="7 8">
    <name type="scientific">Anaerospora hongkongensis</name>
    <dbReference type="NCBI Taxonomy" id="244830"/>
    <lineage>
        <taxon>Bacteria</taxon>
        <taxon>Bacillati</taxon>
        <taxon>Bacillota</taxon>
        <taxon>Negativicutes</taxon>
        <taxon>Selenomonadales</taxon>
        <taxon>Sporomusaceae</taxon>
        <taxon>Anaerospora</taxon>
    </lineage>
</organism>
<proteinExistence type="predicted"/>
<feature type="domain" description="Sigma-54 factor interaction" evidence="6">
    <location>
        <begin position="321"/>
        <end position="550"/>
    </location>
</feature>
<keyword evidence="8" id="KW-1185">Reference proteome</keyword>
<dbReference type="Gene3D" id="3.40.50.300">
    <property type="entry name" value="P-loop containing nucleotide triphosphate hydrolases"/>
    <property type="match status" value="1"/>
</dbReference>
<keyword evidence="5" id="KW-0804">Transcription</keyword>
<evidence type="ECO:0000256" key="1">
    <source>
        <dbReference type="ARBA" id="ARBA00022741"/>
    </source>
</evidence>
<evidence type="ECO:0000256" key="5">
    <source>
        <dbReference type="ARBA" id="ARBA00023163"/>
    </source>
</evidence>
<dbReference type="InterPro" id="IPR025944">
    <property type="entry name" value="Sigma_54_int_dom_CS"/>
</dbReference>
<evidence type="ECO:0000256" key="4">
    <source>
        <dbReference type="ARBA" id="ARBA00023125"/>
    </source>
</evidence>
<name>A0A4R1PU83_9FIRM</name>
<evidence type="ECO:0000313" key="7">
    <source>
        <dbReference type="EMBL" id="TCL35470.1"/>
    </source>
</evidence>
<keyword evidence="4" id="KW-0238">DNA-binding</keyword>
<dbReference type="CDD" id="cd00009">
    <property type="entry name" value="AAA"/>
    <property type="match status" value="1"/>
</dbReference>
<dbReference type="PROSITE" id="PS50045">
    <property type="entry name" value="SIGMA54_INTERACT_4"/>
    <property type="match status" value="1"/>
</dbReference>
<dbReference type="Gene3D" id="3.40.50.2300">
    <property type="match status" value="1"/>
</dbReference>
<dbReference type="AlphaFoldDB" id="A0A4R1PU83"/>
<dbReference type="EMBL" id="SLUI01000012">
    <property type="protein sequence ID" value="TCL35470.1"/>
    <property type="molecule type" value="Genomic_DNA"/>
</dbReference>
<dbReference type="Gene3D" id="3.30.450.20">
    <property type="entry name" value="PAS domain"/>
    <property type="match status" value="1"/>
</dbReference>
<dbReference type="Gene3D" id="1.10.10.60">
    <property type="entry name" value="Homeodomain-like"/>
    <property type="match status" value="1"/>
</dbReference>
<protein>
    <submittedName>
        <fullName evidence="7">Transcriptional regulator with PAS, ATPase and Fis domain</fullName>
    </submittedName>
</protein>
<dbReference type="OrthoDB" id="9771372at2"/>
<dbReference type="Gene3D" id="1.10.8.60">
    <property type="match status" value="1"/>
</dbReference>
<dbReference type="Pfam" id="PF00158">
    <property type="entry name" value="Sigma54_activat"/>
    <property type="match status" value="1"/>
</dbReference>
<dbReference type="GO" id="GO:0005524">
    <property type="term" value="F:ATP binding"/>
    <property type="evidence" value="ECO:0007669"/>
    <property type="project" value="UniProtKB-KW"/>
</dbReference>
<evidence type="ECO:0000256" key="3">
    <source>
        <dbReference type="ARBA" id="ARBA00023015"/>
    </source>
</evidence>